<sequence>MADLAWYRAWLADAPVRVLDTVTLDGQGRPTNWFYTSSKTGKVATKDAHQLTWPKIGRRFAKFALASQENTGRRVAVLLRHDGARAILGEQELAAVARADDQTRATMLEGVGGVQVYLGDGDDYWCRCEAVDKVDGESKTTAGLGASPSPLASHVDDALGKYTRSLRLKAKEPCVEARFVADAHGQFWLSDVQRAGWSGPTQPVQKKRPSQQKSRPKTGGQKLRPLSEKAAKRRKKKDIPVESSRPIFDVHDAARQQAISASSPRTAASLALPTPWEQEIQAAKRKQFELLASASDEPSLFAPHEATVMTEAPPLETPMPPKPGSARAFTQGVLTDRITTLEKQIGSCEDRASRAEELRDKTLQKCRELGSELSNTKASLEEQLRDKDVQLEVVTLQMETLKNTKNISVPAPVIKTGDTNIDEVLSKLHKKEQAFIEAKQAWALERQALISDKQRTNTQSQYQLHVQSNELRAQLAEAEDKVQSLTTECAEAKAALKIVEQDNHELRDEVETFRAAKRELGEGSSTAGQVARGAMSLEFGAAKQTFGPDDSLITAHTDKAETLRAAEAAKGEAKIRQLHNKVVFLKSSLEMEMDAKSALEKDLRQARAMLQQEREENEQRLADAVNELNSAVESAEARAHSAVAEAHDRASHLETKLASAQAAYSDAVHDAGAARRREEQIKGELRREKAAKELREKTLKEQTEKLAQLRSQEMGELSSEDRQRQEEKALIRRLENEKQYLAAQLKSEATCKGELQSALDKAEERLVETEAQGHKALQNSLESVRKSADRASAAEKELRAVKTEKEAQDVALTKQIEMLKDAYTKTRDALRIEQHHTGRLKIQVSELMDSAGSLREQIERLEQDRKDDQSRASEDKDQYLIALKDREKQMRLEAEESRKKLREHHEHLQEVRAKELELRQDFIELQKSVSKAGRLGLALGAAGVGSNKRQKALDALESKVNDSFFGDKYQVPWLRREGCKAFATWRIFVLKTKAAEENRANVAQAVHEALTRSRDAHEESVESLVARLKEERDAAVACSNAVSLLEGIEIVEQKMRERDEERDTAREISRGQVDNLKNIITKEKEKAAQIDRARLELKHLLSEAEDATKIALAEGAERAEKASRASACNYDYAAALLAARTARCKASISATKFDLERAPAELREEVQRLTEEVEKCDQYAVHAVREAVKAAGAFEALDSATGDIAGYRRTADLAADRAGAAIACAGAAARTAENCCLARTVAIRRDATLHERREVTKNAASAALELKRVKDEASSALLEKQEQLETAIYAIHAAEVSGTAALELIKHEKQLVRDAVQEKDVLTKKWARDWHKSTDRHKAADVACLAVRAELSRVEYAFDEKFNEAEKAADACARAAIANAKTEVAEKWRKSVANAEERGTAKEATAWRRGMEERDALARKETDKLKATAEKALSEVKRSAAQSLKDVQAKTKAALEKAALAAQEREEEAVARTDAKARREERSLRVDSEQAIVACSSARLKLEVDQLGALHRRSERARDVKEEKLQERFDAELEKLRQAVKSERDHNQRELETSEKLQKQHQTALALADERLRDEVSLLIKREAEKTDALRAFDACYGARLHLEVLDMKDLEAVKSKKAAVSKAVAKAEKHAQEVLIPPLVVALDDAQALSAAYEAQLAQASRQWDDERDRVVDLRGEVAFQRRQHALREWRTAAKAVVQEKKAEQRERNASRAAKEVERMLTLQLRRTERKAAFVRTQLEAQIEEGEAFRGRMHDTLVNHERATLVAHKRRSTELGMELEVIVRDRDELEAERDKILEYVDEMQESVRAIEQAIHAHSKNSAISSDGRVNVAHAKKKKRMDDDHEMLLLGVEKQRNALSETDARLQRLNDARERKEDDMKELERRLVELLVSQQKKLLAILQEAAHTTRELDERTPREGEEEAFANRREGVYAS</sequence>
<dbReference type="Proteomes" id="UP000789595">
    <property type="component" value="Unassembled WGS sequence"/>
</dbReference>
<feature type="coiled-coil region" evidence="1">
    <location>
        <begin position="1787"/>
        <end position="1821"/>
    </location>
</feature>
<accession>A0A7S3ZZB9</accession>
<feature type="coiled-coil region" evidence="1">
    <location>
        <begin position="844"/>
        <end position="914"/>
    </location>
</feature>
<dbReference type="EMBL" id="CAKKNE010000002">
    <property type="protein sequence ID" value="CAH0369003.1"/>
    <property type="molecule type" value="Genomic_DNA"/>
</dbReference>
<evidence type="ECO:0000256" key="2">
    <source>
        <dbReference type="SAM" id="MobiDB-lite"/>
    </source>
</evidence>
<evidence type="ECO:0000313" key="4">
    <source>
        <dbReference type="EMBL" id="CAH0369003.1"/>
    </source>
</evidence>
<keyword evidence="5" id="KW-1185">Reference proteome</keyword>
<evidence type="ECO:0000313" key="3">
    <source>
        <dbReference type="EMBL" id="CAE0698286.1"/>
    </source>
</evidence>
<name>A0A7S3ZZB9_9STRA</name>
<feature type="compositionally biased region" description="Basic residues" evidence="2">
    <location>
        <begin position="205"/>
        <end position="216"/>
    </location>
</feature>
<gene>
    <name evidence="3" type="ORF">PCAL00307_LOCUS13722</name>
    <name evidence="4" type="ORF">PECAL_2P21080</name>
</gene>
<organism evidence="3">
    <name type="scientific">Pelagomonas calceolata</name>
    <dbReference type="NCBI Taxonomy" id="35677"/>
    <lineage>
        <taxon>Eukaryota</taxon>
        <taxon>Sar</taxon>
        <taxon>Stramenopiles</taxon>
        <taxon>Ochrophyta</taxon>
        <taxon>Pelagophyceae</taxon>
        <taxon>Pelagomonadales</taxon>
        <taxon>Pelagomonadaceae</taxon>
        <taxon>Pelagomonas</taxon>
    </lineage>
</organism>
<feature type="region of interest" description="Disordered" evidence="2">
    <location>
        <begin position="198"/>
        <end position="241"/>
    </location>
</feature>
<feature type="coiled-coil region" evidence="1">
    <location>
        <begin position="468"/>
        <end position="516"/>
    </location>
</feature>
<feature type="coiled-coil region" evidence="1">
    <location>
        <begin position="1073"/>
        <end position="1110"/>
    </location>
</feature>
<evidence type="ECO:0000256" key="1">
    <source>
        <dbReference type="SAM" id="Coils"/>
    </source>
</evidence>
<protein>
    <submittedName>
        <fullName evidence="3">Uncharacterized protein</fullName>
    </submittedName>
</protein>
<keyword evidence="1" id="KW-0175">Coiled coil</keyword>
<dbReference type="EMBL" id="HBIW01015919">
    <property type="protein sequence ID" value="CAE0698286.1"/>
    <property type="molecule type" value="Transcribed_RNA"/>
</dbReference>
<dbReference type="OrthoDB" id="192232at2759"/>
<feature type="region of interest" description="Disordered" evidence="2">
    <location>
        <begin position="670"/>
        <end position="689"/>
    </location>
</feature>
<proteinExistence type="predicted"/>
<feature type="region of interest" description="Disordered" evidence="2">
    <location>
        <begin position="1907"/>
        <end position="1935"/>
    </location>
</feature>
<feature type="coiled-coil region" evidence="1">
    <location>
        <begin position="1688"/>
        <end position="1746"/>
    </location>
</feature>
<reference evidence="3" key="1">
    <citation type="submission" date="2021-01" db="EMBL/GenBank/DDBJ databases">
        <authorList>
            <person name="Corre E."/>
            <person name="Pelletier E."/>
            <person name="Niang G."/>
            <person name="Scheremetjew M."/>
            <person name="Finn R."/>
            <person name="Kale V."/>
            <person name="Holt S."/>
            <person name="Cochrane G."/>
            <person name="Meng A."/>
            <person name="Brown T."/>
            <person name="Cohen L."/>
        </authorList>
    </citation>
    <scope>NUCLEOTIDE SEQUENCE</scope>
    <source>
        <strain evidence="3">CCMP1756</strain>
    </source>
</reference>
<reference evidence="4" key="2">
    <citation type="submission" date="2021-11" db="EMBL/GenBank/DDBJ databases">
        <authorList>
            <consortium name="Genoscope - CEA"/>
            <person name="William W."/>
        </authorList>
    </citation>
    <scope>NUCLEOTIDE SEQUENCE</scope>
</reference>
<feature type="coiled-coil region" evidence="1">
    <location>
        <begin position="1852"/>
        <end position="1893"/>
    </location>
</feature>
<evidence type="ECO:0000313" key="5">
    <source>
        <dbReference type="Proteomes" id="UP000789595"/>
    </source>
</evidence>
<feature type="coiled-coil region" evidence="1">
    <location>
        <begin position="338"/>
        <end position="383"/>
    </location>
</feature>